<dbReference type="PANTHER" id="PTHR20857:SF23">
    <property type="entry name" value="THIAMINE BIOSYNTHETIC BIFUNCTIONAL ENZYME"/>
    <property type="match status" value="1"/>
</dbReference>
<name>A0ABY9Z0K1_9GAMM</name>
<dbReference type="InterPro" id="IPR034291">
    <property type="entry name" value="TMP_synthase"/>
</dbReference>
<organism evidence="13 14">
    <name type="scientific">Halomonas piscis</name>
    <dbReference type="NCBI Taxonomy" id="3031727"/>
    <lineage>
        <taxon>Bacteria</taxon>
        <taxon>Pseudomonadati</taxon>
        <taxon>Pseudomonadota</taxon>
        <taxon>Gammaproteobacteria</taxon>
        <taxon>Oceanospirillales</taxon>
        <taxon>Halomonadaceae</taxon>
        <taxon>Halomonas</taxon>
    </lineage>
</organism>
<evidence type="ECO:0000256" key="9">
    <source>
        <dbReference type="HAMAP-Rule" id="MF_00097"/>
    </source>
</evidence>
<accession>A0ABY9Z0K1</accession>
<keyword evidence="4 9" id="KW-0460">Magnesium</keyword>
<evidence type="ECO:0000256" key="11">
    <source>
        <dbReference type="RuleBase" id="RU004253"/>
    </source>
</evidence>
<evidence type="ECO:0000256" key="7">
    <source>
        <dbReference type="ARBA" id="ARBA00047851"/>
    </source>
</evidence>
<comment type="catalytic activity">
    <reaction evidence="7 9 10">
        <text>2-(2-carboxy-4-methylthiazol-5-yl)ethyl phosphate + 4-amino-2-methyl-5-(diphosphooxymethyl)pyrimidine + 2 H(+) = thiamine phosphate + CO2 + diphosphate</text>
        <dbReference type="Rhea" id="RHEA:47848"/>
        <dbReference type="ChEBI" id="CHEBI:15378"/>
        <dbReference type="ChEBI" id="CHEBI:16526"/>
        <dbReference type="ChEBI" id="CHEBI:33019"/>
        <dbReference type="ChEBI" id="CHEBI:37575"/>
        <dbReference type="ChEBI" id="CHEBI:57841"/>
        <dbReference type="ChEBI" id="CHEBI:62890"/>
        <dbReference type="EC" id="2.5.1.3"/>
    </reaction>
</comment>
<comment type="cofactor">
    <cofactor evidence="9">
        <name>Mg(2+)</name>
        <dbReference type="ChEBI" id="CHEBI:18420"/>
    </cofactor>
    <text evidence="9">Binds 1 Mg(2+) ion per subunit.</text>
</comment>
<dbReference type="GO" id="GO:0004789">
    <property type="term" value="F:thiamine-phosphate diphosphorylase activity"/>
    <property type="evidence" value="ECO:0007669"/>
    <property type="project" value="UniProtKB-EC"/>
</dbReference>
<dbReference type="InterPro" id="IPR022998">
    <property type="entry name" value="ThiamineP_synth_TenI"/>
</dbReference>
<evidence type="ECO:0000259" key="12">
    <source>
        <dbReference type="Pfam" id="PF02581"/>
    </source>
</evidence>
<feature type="binding site" evidence="9">
    <location>
        <begin position="140"/>
        <end position="142"/>
    </location>
    <ligand>
        <name>2-[(2R,5Z)-2-carboxy-4-methylthiazol-5(2H)-ylidene]ethyl phosphate</name>
        <dbReference type="ChEBI" id="CHEBI:62899"/>
    </ligand>
</feature>
<dbReference type="EMBL" id="CP119391">
    <property type="protein sequence ID" value="WNK20557.1"/>
    <property type="molecule type" value="Genomic_DNA"/>
</dbReference>
<comment type="pathway">
    <text evidence="1 9 11">Cofactor biosynthesis; thiamine diphosphate biosynthesis; thiamine phosphate from 4-amino-2-methyl-5-diphosphomethylpyrimidine and 4-methyl-5-(2-phosphoethyl)-thiazole: step 1/1.</text>
</comment>
<dbReference type="Gene3D" id="3.20.20.70">
    <property type="entry name" value="Aldolase class I"/>
    <property type="match status" value="1"/>
</dbReference>
<dbReference type="InterPro" id="IPR036206">
    <property type="entry name" value="ThiamineP_synth_sf"/>
</dbReference>
<evidence type="ECO:0000256" key="3">
    <source>
        <dbReference type="ARBA" id="ARBA00022723"/>
    </source>
</evidence>
<feature type="binding site" evidence="9">
    <location>
        <begin position="191"/>
        <end position="192"/>
    </location>
    <ligand>
        <name>2-[(2R,5Z)-2-carboxy-4-methylthiazol-5(2H)-ylidene]ethyl phosphate</name>
        <dbReference type="ChEBI" id="CHEBI:62899"/>
    </ligand>
</feature>
<dbReference type="SUPFAM" id="SSF51391">
    <property type="entry name" value="Thiamin phosphate synthase"/>
    <property type="match status" value="1"/>
</dbReference>
<feature type="binding site" evidence="9">
    <location>
        <position position="143"/>
    </location>
    <ligand>
        <name>4-amino-2-methyl-5-(diphosphooxymethyl)pyrimidine</name>
        <dbReference type="ChEBI" id="CHEBI:57841"/>
    </ligand>
</feature>
<feature type="binding site" evidence="9">
    <location>
        <begin position="37"/>
        <end position="41"/>
    </location>
    <ligand>
        <name>4-amino-2-methyl-5-(diphosphooxymethyl)pyrimidine</name>
        <dbReference type="ChEBI" id="CHEBI:57841"/>
    </ligand>
</feature>
<evidence type="ECO:0000256" key="6">
    <source>
        <dbReference type="ARBA" id="ARBA00047334"/>
    </source>
</evidence>
<dbReference type="PANTHER" id="PTHR20857">
    <property type="entry name" value="THIAMINE-PHOSPHATE PYROPHOSPHORYLASE"/>
    <property type="match status" value="1"/>
</dbReference>
<proteinExistence type="inferred from homology"/>
<gene>
    <name evidence="9 13" type="primary">thiE</name>
    <name evidence="13" type="ORF">P1P91_02395</name>
</gene>
<comment type="catalytic activity">
    <reaction evidence="8 9 10">
        <text>2-[(2R,5Z)-2-carboxy-4-methylthiazol-5(2H)-ylidene]ethyl phosphate + 4-amino-2-methyl-5-(diphosphooxymethyl)pyrimidine + 2 H(+) = thiamine phosphate + CO2 + diphosphate</text>
        <dbReference type="Rhea" id="RHEA:47844"/>
        <dbReference type="ChEBI" id="CHEBI:15378"/>
        <dbReference type="ChEBI" id="CHEBI:16526"/>
        <dbReference type="ChEBI" id="CHEBI:33019"/>
        <dbReference type="ChEBI" id="CHEBI:37575"/>
        <dbReference type="ChEBI" id="CHEBI:57841"/>
        <dbReference type="ChEBI" id="CHEBI:62899"/>
        <dbReference type="EC" id="2.5.1.3"/>
    </reaction>
</comment>
<dbReference type="NCBIfam" id="TIGR00693">
    <property type="entry name" value="thiE"/>
    <property type="match status" value="1"/>
</dbReference>
<feature type="binding site" evidence="9">
    <location>
        <position position="75"/>
    </location>
    <ligand>
        <name>4-amino-2-methyl-5-(diphosphooxymethyl)pyrimidine</name>
        <dbReference type="ChEBI" id="CHEBI:57841"/>
    </ligand>
</feature>
<keyword evidence="14" id="KW-1185">Reference proteome</keyword>
<feature type="binding site" evidence="9">
    <location>
        <position position="95"/>
    </location>
    <ligand>
        <name>Mg(2+)</name>
        <dbReference type="ChEBI" id="CHEBI:18420"/>
    </ligand>
</feature>
<protein>
    <recommendedName>
        <fullName evidence="9">Thiamine-phosphate synthase</fullName>
        <shortName evidence="9">TP synthase</shortName>
        <shortName evidence="9">TPS</shortName>
        <ecNumber evidence="9">2.5.1.3</ecNumber>
    </recommendedName>
    <alternativeName>
        <fullName evidence="9">Thiamine-phosphate pyrophosphorylase</fullName>
        <shortName evidence="9">TMP pyrophosphorylase</shortName>
        <shortName evidence="9">TMP-PPase</shortName>
    </alternativeName>
</protein>
<keyword evidence="5 9" id="KW-0784">Thiamine biosynthesis</keyword>
<feature type="binding site" evidence="9">
    <location>
        <position position="114"/>
    </location>
    <ligand>
        <name>4-amino-2-methyl-5-(diphosphooxymethyl)pyrimidine</name>
        <dbReference type="ChEBI" id="CHEBI:57841"/>
    </ligand>
</feature>
<dbReference type="RefSeq" id="WP_311884275.1">
    <property type="nucleotide sequence ID" value="NZ_CP119391.1"/>
</dbReference>
<evidence type="ECO:0000313" key="14">
    <source>
        <dbReference type="Proteomes" id="UP001301869"/>
    </source>
</evidence>
<evidence type="ECO:0000256" key="8">
    <source>
        <dbReference type="ARBA" id="ARBA00047883"/>
    </source>
</evidence>
<evidence type="ECO:0000256" key="4">
    <source>
        <dbReference type="ARBA" id="ARBA00022842"/>
    </source>
</evidence>
<feature type="binding site" evidence="9">
    <location>
        <position position="76"/>
    </location>
    <ligand>
        <name>Mg(2+)</name>
        <dbReference type="ChEBI" id="CHEBI:18420"/>
    </ligand>
</feature>
<dbReference type="InterPro" id="IPR013785">
    <property type="entry name" value="Aldolase_TIM"/>
</dbReference>
<feature type="binding site" evidence="9">
    <location>
        <position position="171"/>
    </location>
    <ligand>
        <name>2-[(2R,5Z)-2-carboxy-4-methylthiazol-5(2H)-ylidene]ethyl phosphate</name>
        <dbReference type="ChEBI" id="CHEBI:62899"/>
    </ligand>
</feature>
<comment type="catalytic activity">
    <reaction evidence="6 9 10">
        <text>4-methyl-5-(2-phosphooxyethyl)-thiazole + 4-amino-2-methyl-5-(diphosphooxymethyl)pyrimidine + H(+) = thiamine phosphate + diphosphate</text>
        <dbReference type="Rhea" id="RHEA:22328"/>
        <dbReference type="ChEBI" id="CHEBI:15378"/>
        <dbReference type="ChEBI" id="CHEBI:33019"/>
        <dbReference type="ChEBI" id="CHEBI:37575"/>
        <dbReference type="ChEBI" id="CHEBI:57841"/>
        <dbReference type="ChEBI" id="CHEBI:58296"/>
        <dbReference type="EC" id="2.5.1.3"/>
    </reaction>
</comment>
<evidence type="ECO:0000256" key="2">
    <source>
        <dbReference type="ARBA" id="ARBA00022679"/>
    </source>
</evidence>
<evidence type="ECO:0000313" key="13">
    <source>
        <dbReference type="EMBL" id="WNK20557.1"/>
    </source>
</evidence>
<dbReference type="HAMAP" id="MF_00097">
    <property type="entry name" value="TMP_synthase"/>
    <property type="match status" value="1"/>
</dbReference>
<dbReference type="Pfam" id="PF02581">
    <property type="entry name" value="TMP-TENI"/>
    <property type="match status" value="1"/>
</dbReference>
<reference evidence="13 14" key="1">
    <citation type="submission" date="2023-03" db="EMBL/GenBank/DDBJ databases">
        <title>Halomonas sp. nov., isolated from Korean tranditional fermented seafood 'Jeotgal'.</title>
        <authorList>
            <person name="Kim B."/>
            <person name="Shin N.-R."/>
        </authorList>
    </citation>
    <scope>NUCLEOTIDE SEQUENCE [LARGE SCALE GENOMIC DNA]</scope>
    <source>
        <strain evidence="13 14">SG2L-4</strain>
    </source>
</reference>
<dbReference type="CDD" id="cd00564">
    <property type="entry name" value="TMP_TenI"/>
    <property type="match status" value="1"/>
</dbReference>
<feature type="domain" description="Thiamine phosphate synthase/TenI" evidence="12">
    <location>
        <begin position="7"/>
        <end position="194"/>
    </location>
</feature>
<evidence type="ECO:0000256" key="1">
    <source>
        <dbReference type="ARBA" id="ARBA00005165"/>
    </source>
</evidence>
<evidence type="ECO:0000256" key="5">
    <source>
        <dbReference type="ARBA" id="ARBA00022977"/>
    </source>
</evidence>
<keyword evidence="3 9" id="KW-0479">Metal-binding</keyword>
<sequence length="218" mass="22834">MEFDLSVYLVTDTDLCSEAGVEHTVEEAVAGGATIVQLRDKLASDEAMIELARRLKDALDDHAELTGRYVPLIINDRLNVALESGADGLHVGQSDTAVRDAREAMGEEAIIGLSIHNAEQLTKAPLELLDYVGFGPVFATQSKADHSAPIGFEGLAALVEACPMPGVAIGGVKAEHAEAVKQSGARGMAVVSAICGQPSPREAAQALAQRWQAAPKAP</sequence>
<comment type="similarity">
    <text evidence="9 10">Belongs to the thiamine-phosphate synthase family.</text>
</comment>
<keyword evidence="2 9" id="KW-0808">Transferase</keyword>
<dbReference type="Proteomes" id="UP001301869">
    <property type="component" value="Chromosome"/>
</dbReference>
<dbReference type="EC" id="2.5.1.3" evidence="9"/>
<evidence type="ECO:0000256" key="10">
    <source>
        <dbReference type="RuleBase" id="RU003826"/>
    </source>
</evidence>
<comment type="function">
    <text evidence="9">Condenses 4-methyl-5-(beta-hydroxyethyl)thiazole monophosphate (THZ-P) and 2-methyl-4-amino-5-hydroxymethyl pyrimidine pyrophosphate (HMP-PP) to form thiamine monophosphate (TMP).</text>
</comment>